<dbReference type="Gene3D" id="1.10.10.10">
    <property type="entry name" value="Winged helix-like DNA-binding domain superfamily/Winged helix DNA-binding domain"/>
    <property type="match status" value="1"/>
</dbReference>
<dbReference type="SUPFAM" id="SSF46689">
    <property type="entry name" value="Homeodomain-like"/>
    <property type="match status" value="1"/>
</dbReference>
<dbReference type="InterPro" id="IPR037171">
    <property type="entry name" value="NagB/RpiA_transferase-like"/>
</dbReference>
<keyword evidence="4" id="KW-0804">Transcription</keyword>
<keyword evidence="3" id="KW-0238">DNA-binding</keyword>
<dbReference type="Proteomes" id="UP000429644">
    <property type="component" value="Unassembled WGS sequence"/>
</dbReference>
<dbReference type="Pfam" id="PF04545">
    <property type="entry name" value="Sigma70_r4"/>
    <property type="match status" value="1"/>
</dbReference>
<dbReference type="GO" id="GO:0006352">
    <property type="term" value="P:DNA-templated transcription initiation"/>
    <property type="evidence" value="ECO:0007669"/>
    <property type="project" value="InterPro"/>
</dbReference>
<proteinExistence type="inferred from homology"/>
<evidence type="ECO:0000259" key="5">
    <source>
        <dbReference type="Pfam" id="PF04198"/>
    </source>
</evidence>
<dbReference type="GO" id="GO:0030246">
    <property type="term" value="F:carbohydrate binding"/>
    <property type="evidence" value="ECO:0007669"/>
    <property type="project" value="InterPro"/>
</dbReference>
<protein>
    <submittedName>
        <fullName evidence="7">Transcriptional regulator</fullName>
    </submittedName>
</protein>
<reference evidence="7 8" key="1">
    <citation type="submission" date="2019-10" db="EMBL/GenBank/DDBJ databases">
        <title>Georgenia wutianyii sp. nov. and Georgenia yuyongxinii sp. nov. isolated from plateau pika (Ochotona curzoniae) in the Qinghai-Tibet plateau of China.</title>
        <authorList>
            <person name="Tian Z."/>
        </authorList>
    </citation>
    <scope>NUCLEOTIDE SEQUENCE [LARGE SCALE GENOMIC DNA]</scope>
    <source>
        <strain evidence="7 8">JCM 15130</strain>
    </source>
</reference>
<name>A0A7J9V0Q2_9MICO</name>
<dbReference type="GO" id="GO:0003677">
    <property type="term" value="F:DNA binding"/>
    <property type="evidence" value="ECO:0007669"/>
    <property type="project" value="UniProtKB-KW"/>
</dbReference>
<sequence length="328" mass="34441">MSNREDVLYEAAAMYYLQDETMESIAGRLGVSRSTVSRLIKEARETGLVRISVQPRGAAVGAVARALTASFGVQAHVVAVRQGATQVQTLDQVARVAGRLVSAWMQPGTVLGLAWGTTTSAVVDHLVPRRVPGAAVVQLNGAANPVTSGIPYAGSIITAAAAAFDARVHHFPVPAFFDFPETKRAMWRERSIRRVLAMQGKVDVAVFGAGAMDGPLASHVYEGGYLGAEDVARLRAEGVVGDICTVLLRENGTYADIELNARATGPTPRELAQVGRRVCVVAGTAKAATLLGALRAGAVTDLVVDEATARAVVERARRPRAGVPGSQP</sequence>
<dbReference type="Gene3D" id="3.40.50.1360">
    <property type="match status" value="1"/>
</dbReference>
<feature type="domain" description="RNA polymerase sigma-70 region 4" evidence="6">
    <location>
        <begin position="14"/>
        <end position="44"/>
    </location>
</feature>
<gene>
    <name evidence="7" type="ORF">GB882_17465</name>
</gene>
<dbReference type="GO" id="GO:0003700">
    <property type="term" value="F:DNA-binding transcription factor activity"/>
    <property type="evidence" value="ECO:0007669"/>
    <property type="project" value="InterPro"/>
</dbReference>
<dbReference type="InterPro" id="IPR007630">
    <property type="entry name" value="RNA_pol_sigma70_r4"/>
</dbReference>
<keyword evidence="8" id="KW-1185">Reference proteome</keyword>
<dbReference type="SUPFAM" id="SSF100950">
    <property type="entry name" value="NagB/RpiA/CoA transferase-like"/>
    <property type="match status" value="1"/>
</dbReference>
<dbReference type="InterPro" id="IPR051054">
    <property type="entry name" value="SorC_transcr_regulators"/>
</dbReference>
<evidence type="ECO:0000259" key="6">
    <source>
        <dbReference type="Pfam" id="PF04545"/>
    </source>
</evidence>
<organism evidence="7 8">
    <name type="scientific">Georgenia ruanii</name>
    <dbReference type="NCBI Taxonomy" id="348442"/>
    <lineage>
        <taxon>Bacteria</taxon>
        <taxon>Bacillati</taxon>
        <taxon>Actinomycetota</taxon>
        <taxon>Actinomycetes</taxon>
        <taxon>Micrococcales</taxon>
        <taxon>Bogoriellaceae</taxon>
        <taxon>Georgenia</taxon>
    </lineage>
</organism>
<evidence type="ECO:0000313" key="7">
    <source>
        <dbReference type="EMBL" id="MPV90465.1"/>
    </source>
</evidence>
<dbReference type="PANTHER" id="PTHR34294">
    <property type="entry name" value="TRANSCRIPTIONAL REGULATOR-RELATED"/>
    <property type="match status" value="1"/>
</dbReference>
<dbReference type="InterPro" id="IPR036388">
    <property type="entry name" value="WH-like_DNA-bd_sf"/>
</dbReference>
<comment type="similarity">
    <text evidence="1">Belongs to the SorC transcriptional regulatory family.</text>
</comment>
<dbReference type="RefSeq" id="WP_226909844.1">
    <property type="nucleotide sequence ID" value="NZ_BAAAOT010000039.1"/>
</dbReference>
<evidence type="ECO:0000313" key="8">
    <source>
        <dbReference type="Proteomes" id="UP000429644"/>
    </source>
</evidence>
<evidence type="ECO:0000256" key="1">
    <source>
        <dbReference type="ARBA" id="ARBA00010466"/>
    </source>
</evidence>
<comment type="caution">
    <text evidence="7">The sequence shown here is derived from an EMBL/GenBank/DDBJ whole genome shotgun (WGS) entry which is preliminary data.</text>
</comment>
<keyword evidence="2" id="KW-0805">Transcription regulation</keyword>
<dbReference type="InterPro" id="IPR009057">
    <property type="entry name" value="Homeodomain-like_sf"/>
</dbReference>
<dbReference type="EMBL" id="WHPD01003753">
    <property type="protein sequence ID" value="MPV90465.1"/>
    <property type="molecule type" value="Genomic_DNA"/>
</dbReference>
<dbReference type="InterPro" id="IPR007324">
    <property type="entry name" value="Sugar-bd_dom_put"/>
</dbReference>
<dbReference type="Pfam" id="PF04198">
    <property type="entry name" value="Sugar-bind"/>
    <property type="match status" value="1"/>
</dbReference>
<evidence type="ECO:0000256" key="2">
    <source>
        <dbReference type="ARBA" id="ARBA00023015"/>
    </source>
</evidence>
<evidence type="ECO:0000256" key="4">
    <source>
        <dbReference type="ARBA" id="ARBA00023163"/>
    </source>
</evidence>
<accession>A0A7J9V0Q2</accession>
<dbReference type="PANTHER" id="PTHR34294:SF1">
    <property type="entry name" value="TRANSCRIPTIONAL REGULATOR LSRR"/>
    <property type="match status" value="1"/>
</dbReference>
<evidence type="ECO:0000256" key="3">
    <source>
        <dbReference type="ARBA" id="ARBA00023125"/>
    </source>
</evidence>
<feature type="domain" description="Sugar-binding" evidence="5">
    <location>
        <begin position="65"/>
        <end position="313"/>
    </location>
</feature>
<dbReference type="AlphaFoldDB" id="A0A7J9V0Q2"/>